<feature type="transmembrane region" description="Helical" evidence="6">
    <location>
        <begin position="61"/>
        <end position="84"/>
    </location>
</feature>
<keyword evidence="5 6" id="KW-0472">Membrane</keyword>
<proteinExistence type="predicted"/>
<keyword evidence="3 6" id="KW-0812">Transmembrane</keyword>
<evidence type="ECO:0000256" key="6">
    <source>
        <dbReference type="SAM" id="Phobius"/>
    </source>
</evidence>
<comment type="subcellular location">
    <subcellularLocation>
        <location evidence="1">Cell membrane</location>
        <topology evidence="1">Multi-pass membrane protein</topology>
    </subcellularLocation>
</comment>
<dbReference type="GO" id="GO:0005886">
    <property type="term" value="C:plasma membrane"/>
    <property type="evidence" value="ECO:0007669"/>
    <property type="project" value="UniProtKB-SubCell"/>
</dbReference>
<dbReference type="Pfam" id="PF00482">
    <property type="entry name" value="T2SSF"/>
    <property type="match status" value="1"/>
</dbReference>
<organism evidence="8 9">
    <name type="scientific">Jejubacter calystegiae</name>
    <dbReference type="NCBI Taxonomy" id="2579935"/>
    <lineage>
        <taxon>Bacteria</taxon>
        <taxon>Pseudomonadati</taxon>
        <taxon>Pseudomonadota</taxon>
        <taxon>Gammaproteobacteria</taxon>
        <taxon>Enterobacterales</taxon>
        <taxon>Enterobacteriaceae</taxon>
        <taxon>Jejubacter</taxon>
    </lineage>
</organism>
<reference evidence="8 9" key="1">
    <citation type="submission" date="2019-05" db="EMBL/GenBank/DDBJ databases">
        <title>Complete genome sequence of Izhakiella calystegiae KSNA2, an endophyte isolated from beach morning glory (Calystegia soldanella).</title>
        <authorList>
            <person name="Jiang L."/>
            <person name="Jeong J.C."/>
            <person name="Kim C.Y."/>
            <person name="Kim D.H."/>
            <person name="Kim S.W."/>
            <person name="Lee j."/>
        </authorList>
    </citation>
    <scope>NUCLEOTIDE SEQUENCE [LARGE SCALE GENOMIC DNA]</scope>
    <source>
        <strain evidence="8 9">KSNA2</strain>
    </source>
</reference>
<evidence type="ECO:0000256" key="2">
    <source>
        <dbReference type="ARBA" id="ARBA00022475"/>
    </source>
</evidence>
<sequence length="292" mass="33625">MYTAIVITGLAIFVITLLRYWRIHRVIDAAALTRVVERAEGKNNFIVELYTEWRNYAFGSVIWGINGFIISLTLLLLSLFINYYYLDFPWVFFILTVCVVLVVTQIRMGRAIRKKYFENKFPEVLTVISSAISAGNSIQQAMERCGTNIDGDMGNVFNNVSRRLNLGEEPERVFNDAVNIYRYREFYFFFIVMMVSLQRGGQLRTLISRLSRTININKNMDKRKKAMTSEARASAKIVAAIPVIFFLGMKFLSPDNFDFIVNDSTGRYILYYVLSSEVVGLLIINLLVRKAI</sequence>
<evidence type="ECO:0000256" key="3">
    <source>
        <dbReference type="ARBA" id="ARBA00022692"/>
    </source>
</evidence>
<dbReference type="PANTHER" id="PTHR35007">
    <property type="entry name" value="INTEGRAL MEMBRANE PROTEIN-RELATED"/>
    <property type="match status" value="1"/>
</dbReference>
<dbReference type="InterPro" id="IPR018076">
    <property type="entry name" value="T2SS_GspF_dom"/>
</dbReference>
<keyword evidence="4 6" id="KW-1133">Transmembrane helix</keyword>
<dbReference type="PANTHER" id="PTHR35007:SF2">
    <property type="entry name" value="PILUS ASSEMBLE PROTEIN"/>
    <property type="match status" value="1"/>
</dbReference>
<dbReference type="EMBL" id="CP040428">
    <property type="protein sequence ID" value="QCT20892.1"/>
    <property type="molecule type" value="Genomic_DNA"/>
</dbReference>
<protein>
    <submittedName>
        <fullName evidence="8">Secretion system protein</fullName>
    </submittedName>
</protein>
<accession>A0A4P8YQB3</accession>
<keyword evidence="2" id="KW-1003">Cell membrane</keyword>
<evidence type="ECO:0000313" key="8">
    <source>
        <dbReference type="EMBL" id="QCT20892.1"/>
    </source>
</evidence>
<feature type="domain" description="Type II secretion system protein GspF" evidence="7">
    <location>
        <begin position="125"/>
        <end position="247"/>
    </location>
</feature>
<dbReference type="RefSeq" id="WP_138096927.1">
    <property type="nucleotide sequence ID" value="NZ_CP040428.1"/>
</dbReference>
<evidence type="ECO:0000256" key="4">
    <source>
        <dbReference type="ARBA" id="ARBA00022989"/>
    </source>
</evidence>
<dbReference type="KEGG" id="izh:FEM41_15180"/>
<feature type="transmembrane region" description="Helical" evidence="6">
    <location>
        <begin position="90"/>
        <end position="108"/>
    </location>
</feature>
<dbReference type="OrthoDB" id="5611741at2"/>
<feature type="transmembrane region" description="Helical" evidence="6">
    <location>
        <begin position="6"/>
        <end position="22"/>
    </location>
</feature>
<evidence type="ECO:0000256" key="1">
    <source>
        <dbReference type="ARBA" id="ARBA00004651"/>
    </source>
</evidence>
<gene>
    <name evidence="8" type="ORF">FEM41_15180</name>
</gene>
<name>A0A4P8YQB3_9ENTR</name>
<dbReference type="Proteomes" id="UP000302163">
    <property type="component" value="Chromosome"/>
</dbReference>
<evidence type="ECO:0000256" key="5">
    <source>
        <dbReference type="ARBA" id="ARBA00023136"/>
    </source>
</evidence>
<feature type="transmembrane region" description="Helical" evidence="6">
    <location>
        <begin position="233"/>
        <end position="249"/>
    </location>
</feature>
<dbReference type="AlphaFoldDB" id="A0A4P8YQB3"/>
<keyword evidence="9" id="KW-1185">Reference proteome</keyword>
<evidence type="ECO:0000313" key="9">
    <source>
        <dbReference type="Proteomes" id="UP000302163"/>
    </source>
</evidence>
<feature type="transmembrane region" description="Helical" evidence="6">
    <location>
        <begin position="269"/>
        <end position="288"/>
    </location>
</feature>
<evidence type="ECO:0000259" key="7">
    <source>
        <dbReference type="Pfam" id="PF00482"/>
    </source>
</evidence>